<dbReference type="InterPro" id="IPR002509">
    <property type="entry name" value="NODB_dom"/>
</dbReference>
<organism evidence="7 8">
    <name type="scientific">Phenylobacterium glaciei</name>
    <dbReference type="NCBI Taxonomy" id="2803784"/>
    <lineage>
        <taxon>Bacteria</taxon>
        <taxon>Pseudomonadati</taxon>
        <taxon>Pseudomonadota</taxon>
        <taxon>Alphaproteobacteria</taxon>
        <taxon>Caulobacterales</taxon>
        <taxon>Caulobacteraceae</taxon>
        <taxon>Phenylobacterium</taxon>
    </lineage>
</organism>
<dbReference type="Pfam" id="PF01522">
    <property type="entry name" value="Polysacc_deac_1"/>
    <property type="match status" value="1"/>
</dbReference>
<evidence type="ECO:0000256" key="5">
    <source>
        <dbReference type="ARBA" id="ARBA00032976"/>
    </source>
</evidence>
<keyword evidence="8" id="KW-1185">Reference proteome</keyword>
<name>A0A941CZU3_9CAUL</name>
<evidence type="ECO:0000256" key="4">
    <source>
        <dbReference type="ARBA" id="ARBA00022729"/>
    </source>
</evidence>
<sequence>MASYAEAYSADRSLKGKLRRRLVRLINTRPLAKGPPRPMVSFTFDDAPLTSAVAGAALLETRGLAGTYYVSAGLSGTQAPMGVCAEPVDYKRLAKAGHEIACHTYSHLDCGQASGPTALADVVLNAQAVAAWDVGEMVSFAYPYGDVAGGPKGALAKRFSTLRALHHGLVEKGTDLNQLPAVGIEGPDGEAVARKWLAAAKARSAWLILYTHDVRPDPSPWGCTPEVLARLIDQAAADGFDVVTVREGARRLNL</sequence>
<comment type="similarity">
    <text evidence="2">Belongs to the polysaccharide deacetylase family.</text>
</comment>
<dbReference type="Gene3D" id="3.20.20.370">
    <property type="entry name" value="Glycoside hydrolase/deacetylase"/>
    <property type="match status" value="1"/>
</dbReference>
<evidence type="ECO:0000313" key="8">
    <source>
        <dbReference type="Proteomes" id="UP000622580"/>
    </source>
</evidence>
<reference evidence="7" key="1">
    <citation type="submission" date="2021-04" db="EMBL/GenBank/DDBJ databases">
        <title>Draft genome assembly of strain Phenylobacterium sp. 20VBR1 using MiniION and Illumina platforms.</title>
        <authorList>
            <person name="Thomas F.A."/>
            <person name="Krishnan K.P."/>
            <person name="Sinha R.K."/>
        </authorList>
    </citation>
    <scope>NUCLEOTIDE SEQUENCE</scope>
    <source>
        <strain evidence="7">20VBR1</strain>
    </source>
</reference>
<dbReference type="InterPro" id="IPR011330">
    <property type="entry name" value="Glyco_hydro/deAcase_b/a-brl"/>
</dbReference>
<dbReference type="GO" id="GO:0016810">
    <property type="term" value="F:hydrolase activity, acting on carbon-nitrogen (but not peptide) bonds"/>
    <property type="evidence" value="ECO:0007669"/>
    <property type="project" value="InterPro"/>
</dbReference>
<dbReference type="PROSITE" id="PS51677">
    <property type="entry name" value="NODB"/>
    <property type="match status" value="1"/>
</dbReference>
<dbReference type="SUPFAM" id="SSF88713">
    <property type="entry name" value="Glycoside hydrolase/deacetylase"/>
    <property type="match status" value="1"/>
</dbReference>
<comment type="function">
    <text evidence="1">Is involved in generating a small heat-stable compound (Nod), an acylated oligomer of N-acetylglucosamine, that stimulates mitosis in various plant protoplasts.</text>
</comment>
<dbReference type="RefSeq" id="WP_215340061.1">
    <property type="nucleotide sequence ID" value="NZ_JAGSGD010000001.1"/>
</dbReference>
<protein>
    <recommendedName>
        <fullName evidence="3">Chitooligosaccharide deacetylase</fullName>
    </recommendedName>
    <alternativeName>
        <fullName evidence="5">Nodulation protein B</fullName>
    </alternativeName>
</protein>
<dbReference type="AlphaFoldDB" id="A0A941CZU3"/>
<evidence type="ECO:0000256" key="1">
    <source>
        <dbReference type="ARBA" id="ARBA00003236"/>
    </source>
</evidence>
<dbReference type="Proteomes" id="UP000622580">
    <property type="component" value="Unassembled WGS sequence"/>
</dbReference>
<dbReference type="PANTHER" id="PTHR34216">
    <property type="match status" value="1"/>
</dbReference>
<evidence type="ECO:0000256" key="2">
    <source>
        <dbReference type="ARBA" id="ARBA00010973"/>
    </source>
</evidence>
<dbReference type="EMBL" id="JAGSGD010000001">
    <property type="protein sequence ID" value="MBR7619720.1"/>
    <property type="molecule type" value="Genomic_DNA"/>
</dbReference>
<comment type="caution">
    <text evidence="7">The sequence shown here is derived from an EMBL/GenBank/DDBJ whole genome shotgun (WGS) entry which is preliminary data.</text>
</comment>
<proteinExistence type="inferred from homology"/>
<evidence type="ECO:0000313" key="7">
    <source>
        <dbReference type="EMBL" id="MBR7619720.1"/>
    </source>
</evidence>
<feature type="domain" description="NodB homology" evidence="6">
    <location>
        <begin position="38"/>
        <end position="254"/>
    </location>
</feature>
<dbReference type="CDD" id="cd10967">
    <property type="entry name" value="CE4_GLA_like_6s"/>
    <property type="match status" value="1"/>
</dbReference>
<keyword evidence="4" id="KW-0732">Signal</keyword>
<dbReference type="GO" id="GO:0005975">
    <property type="term" value="P:carbohydrate metabolic process"/>
    <property type="evidence" value="ECO:0007669"/>
    <property type="project" value="InterPro"/>
</dbReference>
<evidence type="ECO:0000256" key="3">
    <source>
        <dbReference type="ARBA" id="ARBA00020071"/>
    </source>
</evidence>
<accession>A0A941CZU3</accession>
<dbReference type="InterPro" id="IPR051398">
    <property type="entry name" value="Polysacch_Deacetylase"/>
</dbReference>
<evidence type="ECO:0000259" key="6">
    <source>
        <dbReference type="PROSITE" id="PS51677"/>
    </source>
</evidence>
<gene>
    <name evidence="7" type="ORF">JKL49_10000</name>
</gene>
<dbReference type="PANTHER" id="PTHR34216:SF11">
    <property type="entry name" value="CHITOOLIGOSACCHARIDE DEACETYLASE"/>
    <property type="match status" value="1"/>
</dbReference>